<accession>C1EJH7</accession>
<evidence type="ECO:0000256" key="1">
    <source>
        <dbReference type="SAM" id="MobiDB-lite"/>
    </source>
</evidence>
<feature type="domain" description="F-box" evidence="2">
    <location>
        <begin position="25"/>
        <end position="71"/>
    </location>
</feature>
<dbReference type="InterPro" id="IPR001810">
    <property type="entry name" value="F-box_dom"/>
</dbReference>
<dbReference type="RefSeq" id="XP_002506928.1">
    <property type="nucleotide sequence ID" value="XM_002506882.1"/>
</dbReference>
<dbReference type="GeneID" id="8249717"/>
<protein>
    <recommendedName>
        <fullName evidence="2">F-box domain-containing protein</fullName>
    </recommendedName>
</protein>
<dbReference type="Gene3D" id="1.20.1280.50">
    <property type="match status" value="1"/>
</dbReference>
<feature type="region of interest" description="Disordered" evidence="1">
    <location>
        <begin position="1"/>
        <end position="20"/>
    </location>
</feature>
<dbReference type="InterPro" id="IPR036047">
    <property type="entry name" value="F-box-like_dom_sf"/>
</dbReference>
<dbReference type="GO" id="GO:0019005">
    <property type="term" value="C:SCF ubiquitin ligase complex"/>
    <property type="evidence" value="ECO:0007669"/>
    <property type="project" value="TreeGrafter"/>
</dbReference>
<dbReference type="SUPFAM" id="SSF81383">
    <property type="entry name" value="F-box domain"/>
    <property type="match status" value="1"/>
</dbReference>
<name>C1EJH7_MICCC</name>
<dbReference type="GO" id="GO:0005737">
    <property type="term" value="C:cytoplasm"/>
    <property type="evidence" value="ECO:0007669"/>
    <property type="project" value="TreeGrafter"/>
</dbReference>
<proteinExistence type="predicted"/>
<dbReference type="Proteomes" id="UP000002009">
    <property type="component" value="Chromosome 16"/>
</dbReference>
<evidence type="ECO:0000259" key="2">
    <source>
        <dbReference type="PROSITE" id="PS50181"/>
    </source>
</evidence>
<dbReference type="InParanoid" id="C1EJH7"/>
<keyword evidence="4" id="KW-1185">Reference proteome</keyword>
<dbReference type="GO" id="GO:0031146">
    <property type="term" value="P:SCF-dependent proteasomal ubiquitin-dependent protein catabolic process"/>
    <property type="evidence" value="ECO:0007669"/>
    <property type="project" value="TreeGrafter"/>
</dbReference>
<sequence length="441" mass="51454">MPKAAETVETGTPKDARAGKRKRVEQSKASLYGDLLREVFAHLPAVDLCRAREVCREWRDAASDESLWRRLCADCWFKPVPNYPGRISRVGAGGVPFHSCELFQRGMCRLAYAEAFSERERAWITTAELCEGVYVKDLTTGELIRNRDGRRWWFRFKEDAGEDWQDWDGWWAGEGHGRESIFCRDGTVASNLNDLEEDEEPMSHRWGFARDIYEIDAEMAREGWRHCCLPLSDPRRDDLKVEEFEEQGYFSKLEPRVMVGPGVYKKQRGARSPHKPKKYAKEIRAAGGNGTQFHVGCALKLWPDTDLDHWRDRESYPQCVVRRHPETWGWILESCWTLQTSWPMPTRQEEVLREDLADEFLKYDATEQKLEVRMYNRGIQPEQDECVSERMVNYCQEYVKVEVCGEVEIFMPRILANRVCAKPHNRGSMRIVPEDTRSRVV</sequence>
<dbReference type="PANTHER" id="PTHR12874:SF9">
    <property type="entry name" value="F-BOX ONLY PROTEIN 48"/>
    <property type="match status" value="1"/>
</dbReference>
<reference evidence="3 4" key="1">
    <citation type="journal article" date="2009" name="Science">
        <title>Green evolution and dynamic adaptations revealed by genomes of the marine picoeukaryotes Micromonas.</title>
        <authorList>
            <person name="Worden A.Z."/>
            <person name="Lee J.H."/>
            <person name="Mock T."/>
            <person name="Rouze P."/>
            <person name="Simmons M.P."/>
            <person name="Aerts A.L."/>
            <person name="Allen A.E."/>
            <person name="Cuvelier M.L."/>
            <person name="Derelle E."/>
            <person name="Everett M.V."/>
            <person name="Foulon E."/>
            <person name="Grimwood J."/>
            <person name="Gundlach H."/>
            <person name="Henrissat B."/>
            <person name="Napoli C."/>
            <person name="McDonald S.M."/>
            <person name="Parker M.S."/>
            <person name="Rombauts S."/>
            <person name="Salamov A."/>
            <person name="Von Dassow P."/>
            <person name="Badger J.H."/>
            <person name="Coutinho P.M."/>
            <person name="Demir E."/>
            <person name="Dubchak I."/>
            <person name="Gentemann C."/>
            <person name="Eikrem W."/>
            <person name="Gready J.E."/>
            <person name="John U."/>
            <person name="Lanier W."/>
            <person name="Lindquist E.A."/>
            <person name="Lucas S."/>
            <person name="Mayer K.F."/>
            <person name="Moreau H."/>
            <person name="Not F."/>
            <person name="Otillar R."/>
            <person name="Panaud O."/>
            <person name="Pangilinan J."/>
            <person name="Paulsen I."/>
            <person name="Piegu B."/>
            <person name="Poliakov A."/>
            <person name="Robbens S."/>
            <person name="Schmutz J."/>
            <person name="Toulza E."/>
            <person name="Wyss T."/>
            <person name="Zelensky A."/>
            <person name="Zhou K."/>
            <person name="Armbrust E.V."/>
            <person name="Bhattacharya D."/>
            <person name="Goodenough U.W."/>
            <person name="Van de Peer Y."/>
            <person name="Grigoriev I.V."/>
        </authorList>
    </citation>
    <scope>NUCLEOTIDE SEQUENCE [LARGE SCALE GENOMIC DNA]</scope>
    <source>
        <strain evidence="4">RCC299 / NOUM17</strain>
    </source>
</reference>
<dbReference type="PANTHER" id="PTHR12874">
    <property type="entry name" value="F-BOX ONLY PROTEIN 48-RELATED"/>
    <property type="match status" value="1"/>
</dbReference>
<dbReference type="OrthoDB" id="192402at2759"/>
<dbReference type="PROSITE" id="PS50181">
    <property type="entry name" value="FBOX"/>
    <property type="match status" value="1"/>
</dbReference>
<organism evidence="3 4">
    <name type="scientific">Micromonas commoda (strain RCC299 / NOUM17 / CCMP2709)</name>
    <name type="common">Picoplanktonic green alga</name>
    <dbReference type="NCBI Taxonomy" id="296587"/>
    <lineage>
        <taxon>Eukaryota</taxon>
        <taxon>Viridiplantae</taxon>
        <taxon>Chlorophyta</taxon>
        <taxon>Mamiellophyceae</taxon>
        <taxon>Mamiellales</taxon>
        <taxon>Mamiellaceae</taxon>
        <taxon>Micromonas</taxon>
    </lineage>
</organism>
<evidence type="ECO:0000313" key="4">
    <source>
        <dbReference type="Proteomes" id="UP000002009"/>
    </source>
</evidence>
<dbReference type="EMBL" id="CP001334">
    <property type="protein sequence ID" value="ACO68186.1"/>
    <property type="molecule type" value="Genomic_DNA"/>
</dbReference>
<dbReference type="KEGG" id="mis:MICPUN_64937"/>
<dbReference type="SMART" id="SM00256">
    <property type="entry name" value="FBOX"/>
    <property type="match status" value="1"/>
</dbReference>
<dbReference type="AlphaFoldDB" id="C1EJH7"/>
<dbReference type="Pfam" id="PF12937">
    <property type="entry name" value="F-box-like"/>
    <property type="match status" value="1"/>
</dbReference>
<gene>
    <name evidence="3" type="ORF">MICPUN_64937</name>
</gene>
<evidence type="ECO:0000313" key="3">
    <source>
        <dbReference type="EMBL" id="ACO68186.1"/>
    </source>
</evidence>